<dbReference type="Proteomes" id="UP000017820">
    <property type="component" value="Unassembled WGS sequence"/>
</dbReference>
<accession>V4J859</accession>
<proteinExistence type="predicted"/>
<gene>
    <name evidence="2" type="ORF">PL2TA16_00231</name>
</gene>
<evidence type="ECO:0000313" key="3">
    <source>
        <dbReference type="Proteomes" id="UP000017820"/>
    </source>
</evidence>
<dbReference type="PANTHER" id="PTHR46825">
    <property type="entry name" value="D-ALANYL-D-ALANINE-CARBOXYPEPTIDASE/ENDOPEPTIDASE AMPH"/>
    <property type="match status" value="1"/>
</dbReference>
<sequence length="359" mass="39700">MKLIYSAVFLLLIGCNQHENADDEIDRAIAEFSSKNSYVGLAISAVKGERTIASRQYGFADKALAIPFNQSSLISLGSNAKTVTAAAILLLEERGLLKTTDTIQQHFPFELKHFEQVTVEDLLCHTSGIPDVFNEEQFQNYQWQKSVSQKEFVDKLNEKPVVIQSGTRYSYNNTGFFLLGMVIEHLSNQPIGDFLREKIFPQANDPNLYYLGDSFYQPALVTAYEQGIFGSAVYEDPVEYRVVGGAGALGGNLTSYIKLFRAIFSGKVLTTASLNKMTTPCRYKNKDIVRNDQGQQVGLGIEITQLGGQLAFTRGGALNGYVSTIYHIPSSDTTYGITGNTWSPLAPLLEEVILIQKAE</sequence>
<dbReference type="Pfam" id="PF00144">
    <property type="entry name" value="Beta-lactamase"/>
    <property type="match status" value="1"/>
</dbReference>
<reference evidence="2 3" key="1">
    <citation type="submission" date="2013-07" db="EMBL/GenBank/DDBJ databases">
        <title>Draft genome sequence of Pseudoalteromonas luteoviolacea 2ta16.</title>
        <authorList>
            <person name="Allen E.E."/>
            <person name="Azam F."/>
            <person name="Podell S."/>
        </authorList>
    </citation>
    <scope>NUCLEOTIDE SEQUENCE [LARGE SCALE GENOMIC DNA]</scope>
    <source>
        <strain evidence="2 3">2ta16</strain>
    </source>
</reference>
<dbReference type="PANTHER" id="PTHR46825:SF7">
    <property type="entry name" value="D-ALANYL-D-ALANINE CARBOXYPEPTIDASE"/>
    <property type="match status" value="1"/>
</dbReference>
<dbReference type="InterPro" id="IPR001466">
    <property type="entry name" value="Beta-lactam-related"/>
</dbReference>
<feature type="domain" description="Beta-lactamase-related" evidence="1">
    <location>
        <begin position="25"/>
        <end position="346"/>
    </location>
</feature>
<dbReference type="AlphaFoldDB" id="V4J859"/>
<dbReference type="Gene3D" id="3.40.710.10">
    <property type="entry name" value="DD-peptidase/beta-lactamase superfamily"/>
    <property type="match status" value="1"/>
</dbReference>
<protein>
    <submittedName>
        <fullName evidence="2">Beta-lactamase</fullName>
    </submittedName>
</protein>
<organism evidence="2 3">
    <name type="scientific">Pseudoalteromonas luteoviolacea (strain 2ta16)</name>
    <dbReference type="NCBI Taxonomy" id="1353533"/>
    <lineage>
        <taxon>Bacteria</taxon>
        <taxon>Pseudomonadati</taxon>
        <taxon>Pseudomonadota</taxon>
        <taxon>Gammaproteobacteria</taxon>
        <taxon>Alteromonadales</taxon>
        <taxon>Pseudoalteromonadaceae</taxon>
        <taxon>Pseudoalteromonas</taxon>
    </lineage>
</organism>
<dbReference type="InterPro" id="IPR050491">
    <property type="entry name" value="AmpC-like"/>
</dbReference>
<evidence type="ECO:0000259" key="1">
    <source>
        <dbReference type="Pfam" id="PF00144"/>
    </source>
</evidence>
<dbReference type="RefSeq" id="WP_023401034.1">
    <property type="nucleotide sequence ID" value="NZ_AUSV01000113.1"/>
</dbReference>
<dbReference type="InterPro" id="IPR012338">
    <property type="entry name" value="Beta-lactam/transpept-like"/>
</dbReference>
<comment type="caution">
    <text evidence="2">The sequence shown here is derived from an EMBL/GenBank/DDBJ whole genome shotgun (WGS) entry which is preliminary data.</text>
</comment>
<evidence type="ECO:0000313" key="2">
    <source>
        <dbReference type="EMBL" id="ESP91432.1"/>
    </source>
</evidence>
<dbReference type="PATRIC" id="fig|1353533.3.peg.4184"/>
<dbReference type="SUPFAM" id="SSF56601">
    <property type="entry name" value="beta-lactamase/transpeptidase-like"/>
    <property type="match status" value="1"/>
</dbReference>
<dbReference type="PROSITE" id="PS51257">
    <property type="entry name" value="PROKAR_LIPOPROTEIN"/>
    <property type="match status" value="1"/>
</dbReference>
<name>V4J859_PSEL2</name>
<dbReference type="EMBL" id="AUSV01000113">
    <property type="protein sequence ID" value="ESP91432.1"/>
    <property type="molecule type" value="Genomic_DNA"/>
</dbReference>